<dbReference type="Gene3D" id="3.40.630.70">
    <property type="entry name" value="Leucyl/phenylalanyl-tRNA-protein transferase, C-terminal domain"/>
    <property type="match status" value="1"/>
</dbReference>
<name>A0A2R8AB59_9RHOB</name>
<gene>
    <name evidence="4 5" type="primary">aat</name>
    <name evidence="5" type="ORF">POI8812_01772</name>
</gene>
<protein>
    <recommendedName>
        <fullName evidence="4">Leucyl/phenylalanyl-tRNA--protein transferase</fullName>
        <ecNumber evidence="4">2.3.2.6</ecNumber>
    </recommendedName>
    <alternativeName>
        <fullName evidence="4">L/F-transferase</fullName>
    </alternativeName>
    <alternativeName>
        <fullName evidence="4">Leucyltransferase</fullName>
    </alternativeName>
    <alternativeName>
        <fullName evidence="4">Phenyalanyltransferase</fullName>
    </alternativeName>
</protein>
<evidence type="ECO:0000256" key="2">
    <source>
        <dbReference type="ARBA" id="ARBA00022679"/>
    </source>
</evidence>
<keyword evidence="6" id="KW-1185">Reference proteome</keyword>
<dbReference type="InterPro" id="IPR004616">
    <property type="entry name" value="Leu/Phe-tRNA_Trfase"/>
</dbReference>
<dbReference type="RefSeq" id="WP_108782158.1">
    <property type="nucleotide sequence ID" value="NZ_OMKW01000002.1"/>
</dbReference>
<comment type="function">
    <text evidence="4">Functions in the N-end rule pathway of protein degradation where it conjugates Leu, Phe and, less efficiently, Met from aminoacyl-tRNAs to the N-termini of proteins containing an N-terminal arginine or lysine.</text>
</comment>
<dbReference type="EMBL" id="OMKW01000002">
    <property type="protein sequence ID" value="SPF29462.1"/>
    <property type="molecule type" value="Genomic_DNA"/>
</dbReference>
<accession>A0A2R8AB59</accession>
<dbReference type="OrthoDB" id="9790282at2"/>
<dbReference type="NCBIfam" id="TIGR00667">
    <property type="entry name" value="aat"/>
    <property type="match status" value="1"/>
</dbReference>
<dbReference type="FunFam" id="3.40.630.70:FF:000001">
    <property type="entry name" value="Leucyl/phenylalanyl-tRNA--protein transferase"/>
    <property type="match status" value="1"/>
</dbReference>
<dbReference type="PANTHER" id="PTHR30098">
    <property type="entry name" value="LEUCYL/PHENYLALANYL-TRNA--PROTEIN TRANSFERASE"/>
    <property type="match status" value="1"/>
</dbReference>
<dbReference type="InterPro" id="IPR016181">
    <property type="entry name" value="Acyl_CoA_acyltransferase"/>
</dbReference>
<dbReference type="GO" id="GO:0030163">
    <property type="term" value="P:protein catabolic process"/>
    <property type="evidence" value="ECO:0007669"/>
    <property type="project" value="UniProtKB-UniRule"/>
</dbReference>
<comment type="subcellular location">
    <subcellularLocation>
        <location evidence="4">Cytoplasm</location>
    </subcellularLocation>
</comment>
<comment type="catalytic activity">
    <reaction evidence="4">
        <text>L-phenylalanyl-tRNA(Phe) + an N-terminal L-alpha-aminoacyl-[protein] = an N-terminal L-phenylalanyl-L-alpha-aminoacyl-[protein] + tRNA(Phe)</text>
        <dbReference type="Rhea" id="RHEA:43632"/>
        <dbReference type="Rhea" id="RHEA-COMP:9668"/>
        <dbReference type="Rhea" id="RHEA-COMP:9699"/>
        <dbReference type="Rhea" id="RHEA-COMP:10636"/>
        <dbReference type="Rhea" id="RHEA-COMP:10637"/>
        <dbReference type="ChEBI" id="CHEBI:78442"/>
        <dbReference type="ChEBI" id="CHEBI:78531"/>
        <dbReference type="ChEBI" id="CHEBI:78597"/>
        <dbReference type="ChEBI" id="CHEBI:83561"/>
        <dbReference type="EC" id="2.3.2.6"/>
    </reaction>
</comment>
<proteinExistence type="inferred from homology"/>
<evidence type="ECO:0000313" key="5">
    <source>
        <dbReference type="EMBL" id="SPF29462.1"/>
    </source>
</evidence>
<keyword evidence="2 4" id="KW-0808">Transferase</keyword>
<evidence type="ECO:0000256" key="4">
    <source>
        <dbReference type="HAMAP-Rule" id="MF_00688"/>
    </source>
</evidence>
<comment type="similarity">
    <text evidence="4">Belongs to the L/F-transferase family.</text>
</comment>
<dbReference type="GO" id="GO:0005737">
    <property type="term" value="C:cytoplasm"/>
    <property type="evidence" value="ECO:0007669"/>
    <property type="project" value="UniProtKB-SubCell"/>
</dbReference>
<reference evidence="5 6" key="1">
    <citation type="submission" date="2018-03" db="EMBL/GenBank/DDBJ databases">
        <authorList>
            <person name="Keele B.F."/>
        </authorList>
    </citation>
    <scope>NUCLEOTIDE SEQUENCE [LARGE SCALE GENOMIC DNA]</scope>
    <source>
        <strain evidence="5 6">CeCT 8812</strain>
    </source>
</reference>
<dbReference type="EC" id="2.3.2.6" evidence="4"/>
<dbReference type="HAMAP" id="MF_00688">
    <property type="entry name" value="Leu_Phe_trans"/>
    <property type="match status" value="1"/>
</dbReference>
<evidence type="ECO:0000256" key="3">
    <source>
        <dbReference type="ARBA" id="ARBA00023315"/>
    </source>
</evidence>
<dbReference type="Proteomes" id="UP000244932">
    <property type="component" value="Unassembled WGS sequence"/>
</dbReference>
<sequence length="214" mass="23730">MRDDAPAVTAELLLNAYAAGVFPMAETRDGETRWVDPTRRGIIPLDGLHISRSLKKRARRQDFEIRVDTAFADVVSACADRDETWINDEIFRLYGELHQLRFAHSVEVWASGALVGGLYGVRLGGAFFGESMFSRMTDASKLALVWLVARLRAGGFVLLDTQFLTDHLESMGGMEISRAAYRSRLARALSVQAEWSALPLDTEVDRIIALAKAA</sequence>
<dbReference type="SUPFAM" id="SSF55729">
    <property type="entry name" value="Acyl-CoA N-acyltransferases (Nat)"/>
    <property type="match status" value="1"/>
</dbReference>
<comment type="catalytic activity">
    <reaction evidence="4">
        <text>N-terminal L-lysyl-[protein] + L-leucyl-tRNA(Leu) = N-terminal L-leucyl-L-lysyl-[protein] + tRNA(Leu) + H(+)</text>
        <dbReference type="Rhea" id="RHEA:12340"/>
        <dbReference type="Rhea" id="RHEA-COMP:9613"/>
        <dbReference type="Rhea" id="RHEA-COMP:9622"/>
        <dbReference type="Rhea" id="RHEA-COMP:12670"/>
        <dbReference type="Rhea" id="RHEA-COMP:12671"/>
        <dbReference type="ChEBI" id="CHEBI:15378"/>
        <dbReference type="ChEBI" id="CHEBI:65249"/>
        <dbReference type="ChEBI" id="CHEBI:78442"/>
        <dbReference type="ChEBI" id="CHEBI:78494"/>
        <dbReference type="ChEBI" id="CHEBI:133043"/>
        <dbReference type="EC" id="2.3.2.6"/>
    </reaction>
</comment>
<dbReference type="InterPro" id="IPR042203">
    <property type="entry name" value="Leu/Phe-tRNA_Trfase_C"/>
</dbReference>
<evidence type="ECO:0000313" key="6">
    <source>
        <dbReference type="Proteomes" id="UP000244932"/>
    </source>
</evidence>
<dbReference type="Pfam" id="PF03588">
    <property type="entry name" value="Leu_Phe_trans"/>
    <property type="match status" value="1"/>
</dbReference>
<dbReference type="AlphaFoldDB" id="A0A2R8AB59"/>
<dbReference type="PANTHER" id="PTHR30098:SF2">
    <property type="entry name" value="LEUCYL_PHENYLALANYL-TRNA--PROTEIN TRANSFERASE"/>
    <property type="match status" value="1"/>
</dbReference>
<organism evidence="5 6">
    <name type="scientific">Pontivivens insulae</name>
    <dbReference type="NCBI Taxonomy" id="1639689"/>
    <lineage>
        <taxon>Bacteria</taxon>
        <taxon>Pseudomonadati</taxon>
        <taxon>Pseudomonadota</taxon>
        <taxon>Alphaproteobacteria</taxon>
        <taxon>Rhodobacterales</taxon>
        <taxon>Paracoccaceae</taxon>
        <taxon>Pontivivens</taxon>
    </lineage>
</organism>
<keyword evidence="3 4" id="KW-0012">Acyltransferase</keyword>
<keyword evidence="1 4" id="KW-0963">Cytoplasm</keyword>
<dbReference type="GO" id="GO:0008914">
    <property type="term" value="F:leucyl-tRNA--protein transferase activity"/>
    <property type="evidence" value="ECO:0007669"/>
    <property type="project" value="UniProtKB-UniRule"/>
</dbReference>
<evidence type="ECO:0000256" key="1">
    <source>
        <dbReference type="ARBA" id="ARBA00022490"/>
    </source>
</evidence>
<comment type="catalytic activity">
    <reaction evidence="4">
        <text>N-terminal L-arginyl-[protein] + L-leucyl-tRNA(Leu) = N-terminal L-leucyl-L-arginyl-[protein] + tRNA(Leu) + H(+)</text>
        <dbReference type="Rhea" id="RHEA:50416"/>
        <dbReference type="Rhea" id="RHEA-COMP:9613"/>
        <dbReference type="Rhea" id="RHEA-COMP:9622"/>
        <dbReference type="Rhea" id="RHEA-COMP:12672"/>
        <dbReference type="Rhea" id="RHEA-COMP:12673"/>
        <dbReference type="ChEBI" id="CHEBI:15378"/>
        <dbReference type="ChEBI" id="CHEBI:64719"/>
        <dbReference type="ChEBI" id="CHEBI:78442"/>
        <dbReference type="ChEBI" id="CHEBI:78494"/>
        <dbReference type="ChEBI" id="CHEBI:133044"/>
        <dbReference type="EC" id="2.3.2.6"/>
    </reaction>
</comment>